<proteinExistence type="predicted"/>
<dbReference type="PANTHER" id="PTHR30055:SF234">
    <property type="entry name" value="HTH-TYPE TRANSCRIPTIONAL REGULATOR BETI"/>
    <property type="match status" value="1"/>
</dbReference>
<reference evidence="7" key="1">
    <citation type="journal article" date="2019" name="Int. J. Syst. Evol. Microbiol.">
        <title>The Global Catalogue of Microorganisms (GCM) 10K type strain sequencing project: providing services to taxonomists for standard genome sequencing and annotation.</title>
        <authorList>
            <consortium name="The Broad Institute Genomics Platform"/>
            <consortium name="The Broad Institute Genome Sequencing Center for Infectious Disease"/>
            <person name="Wu L."/>
            <person name="Ma J."/>
        </authorList>
    </citation>
    <scope>NUCLEOTIDE SEQUENCE [LARGE SCALE GENOMIC DNA]</scope>
    <source>
        <strain evidence="7">JCM 31202</strain>
    </source>
</reference>
<dbReference type="Proteomes" id="UP001596972">
    <property type="component" value="Unassembled WGS sequence"/>
</dbReference>
<gene>
    <name evidence="6" type="ORF">ACFQ11_16580</name>
</gene>
<evidence type="ECO:0000256" key="3">
    <source>
        <dbReference type="ARBA" id="ARBA00023163"/>
    </source>
</evidence>
<dbReference type="Gene3D" id="1.10.357.10">
    <property type="entry name" value="Tetracycline Repressor, domain 2"/>
    <property type="match status" value="1"/>
</dbReference>
<dbReference type="InterPro" id="IPR023772">
    <property type="entry name" value="DNA-bd_HTH_TetR-type_CS"/>
</dbReference>
<organism evidence="6 7">
    <name type="scientific">Actinomadura sediminis</name>
    <dbReference type="NCBI Taxonomy" id="1038904"/>
    <lineage>
        <taxon>Bacteria</taxon>
        <taxon>Bacillati</taxon>
        <taxon>Actinomycetota</taxon>
        <taxon>Actinomycetes</taxon>
        <taxon>Streptosporangiales</taxon>
        <taxon>Thermomonosporaceae</taxon>
        <taxon>Actinomadura</taxon>
    </lineage>
</organism>
<dbReference type="RefSeq" id="WP_378299387.1">
    <property type="nucleotide sequence ID" value="NZ_JBHTJA010000029.1"/>
</dbReference>
<dbReference type="PANTHER" id="PTHR30055">
    <property type="entry name" value="HTH-TYPE TRANSCRIPTIONAL REGULATOR RUTR"/>
    <property type="match status" value="1"/>
</dbReference>
<dbReference type="PROSITE" id="PS50977">
    <property type="entry name" value="HTH_TETR_2"/>
    <property type="match status" value="1"/>
</dbReference>
<name>A0ABW3ER81_9ACTN</name>
<accession>A0ABW3ER81</accession>
<evidence type="ECO:0000313" key="7">
    <source>
        <dbReference type="Proteomes" id="UP001596972"/>
    </source>
</evidence>
<dbReference type="Pfam" id="PF21351">
    <property type="entry name" value="TetR_C_41"/>
    <property type="match status" value="1"/>
</dbReference>
<sequence>MTVKSRRAEHRELTRNGILQAAARLFADQGFTATSIDDVARAARVSKGTVYYHFADKAHLFEAVFRDRQEHLVRDVTAAAVNHPAPWPRLTAALDAYLDGTVTDAAHRSLLQQAPAALGAERCRRLDEEMGLPALQTLLDDLAAAGELVPAPTPMLTRLLFSALCEAAMAAGAAPDPVRARTEAGAALTAVLAGLHRPPASVRDVPPPGRS</sequence>
<evidence type="ECO:0000256" key="4">
    <source>
        <dbReference type="PROSITE-ProRule" id="PRU00335"/>
    </source>
</evidence>
<feature type="domain" description="HTH tetR-type" evidence="5">
    <location>
        <begin position="12"/>
        <end position="72"/>
    </location>
</feature>
<dbReference type="PROSITE" id="PS01081">
    <property type="entry name" value="HTH_TETR_1"/>
    <property type="match status" value="1"/>
</dbReference>
<keyword evidence="3" id="KW-0804">Transcription</keyword>
<dbReference type="InterPro" id="IPR001647">
    <property type="entry name" value="HTH_TetR"/>
</dbReference>
<evidence type="ECO:0000259" key="5">
    <source>
        <dbReference type="PROSITE" id="PS50977"/>
    </source>
</evidence>
<evidence type="ECO:0000256" key="2">
    <source>
        <dbReference type="ARBA" id="ARBA00023125"/>
    </source>
</evidence>
<dbReference type="SUPFAM" id="SSF46689">
    <property type="entry name" value="Homeodomain-like"/>
    <property type="match status" value="1"/>
</dbReference>
<keyword evidence="1" id="KW-0805">Transcription regulation</keyword>
<dbReference type="InterPro" id="IPR049484">
    <property type="entry name" value="Rv0078-like_C"/>
</dbReference>
<dbReference type="PRINTS" id="PR00455">
    <property type="entry name" value="HTHTETR"/>
</dbReference>
<evidence type="ECO:0000256" key="1">
    <source>
        <dbReference type="ARBA" id="ARBA00023015"/>
    </source>
</evidence>
<keyword evidence="2 4" id="KW-0238">DNA-binding</keyword>
<keyword evidence="7" id="KW-1185">Reference proteome</keyword>
<feature type="DNA-binding region" description="H-T-H motif" evidence="4">
    <location>
        <begin position="35"/>
        <end position="54"/>
    </location>
</feature>
<dbReference type="Pfam" id="PF00440">
    <property type="entry name" value="TetR_N"/>
    <property type="match status" value="1"/>
</dbReference>
<comment type="caution">
    <text evidence="6">The sequence shown here is derived from an EMBL/GenBank/DDBJ whole genome shotgun (WGS) entry which is preliminary data.</text>
</comment>
<dbReference type="EMBL" id="JBHTJA010000029">
    <property type="protein sequence ID" value="MFD0902019.1"/>
    <property type="molecule type" value="Genomic_DNA"/>
</dbReference>
<evidence type="ECO:0000313" key="6">
    <source>
        <dbReference type="EMBL" id="MFD0902019.1"/>
    </source>
</evidence>
<dbReference type="InterPro" id="IPR009057">
    <property type="entry name" value="Homeodomain-like_sf"/>
</dbReference>
<protein>
    <submittedName>
        <fullName evidence="6">TetR/AcrR family transcriptional regulator</fullName>
    </submittedName>
</protein>
<dbReference type="InterPro" id="IPR050109">
    <property type="entry name" value="HTH-type_TetR-like_transc_reg"/>
</dbReference>